<name>A0A2T3KLR9_9GAMM</name>
<dbReference type="GO" id="GO:0110154">
    <property type="term" value="P:RNA decapping"/>
    <property type="evidence" value="ECO:0007669"/>
    <property type="project" value="TreeGrafter"/>
</dbReference>
<gene>
    <name evidence="2" type="ORF">C9J27_05705</name>
</gene>
<dbReference type="GO" id="GO:0008803">
    <property type="term" value="F:bis(5'-nucleosyl)-tetraphosphatase (symmetrical) activity"/>
    <property type="evidence" value="ECO:0007669"/>
    <property type="project" value="TreeGrafter"/>
</dbReference>
<dbReference type="EMBL" id="PYNF01000003">
    <property type="protein sequence ID" value="PSV00632.1"/>
    <property type="molecule type" value="Genomic_DNA"/>
</dbReference>
<dbReference type="RefSeq" id="WP_107289262.1">
    <property type="nucleotide sequence ID" value="NZ_PYNF01000003.1"/>
</dbReference>
<accession>A0A2T3KLR9</accession>
<dbReference type="Gene3D" id="3.60.21.10">
    <property type="match status" value="1"/>
</dbReference>
<evidence type="ECO:0000313" key="2">
    <source>
        <dbReference type="EMBL" id="PSV00632.1"/>
    </source>
</evidence>
<evidence type="ECO:0000259" key="1">
    <source>
        <dbReference type="Pfam" id="PF00149"/>
    </source>
</evidence>
<sequence>MFKELTYPILFNADDYENVYICTDPHGNLAKVLSALAERNFNKKNDLLICNGDLIDRGANSLGCLRLINEKWFKAVSGNHERMAYDYIFRDEDALVPWIEAFGSWYKELTQEQQLEAKELLGQMRKAPYILEVSRKGKTAVLCHADYPFDVYNAKKGCPSMNVLYSTTRSDDIVEGEPRPISGADLFIFGHTPFEKPLLVDNLLYLDTGAGYGGELAMINLDTVFTIAQTKPCKTEMQRGIL</sequence>
<comment type="caution">
    <text evidence="2">The sequence shown here is derived from an EMBL/GenBank/DDBJ whole genome shotgun (WGS) entry which is preliminary data.</text>
</comment>
<dbReference type="InterPro" id="IPR050126">
    <property type="entry name" value="Ap4A_hydrolase"/>
</dbReference>
<dbReference type="Pfam" id="PF00149">
    <property type="entry name" value="Metallophos"/>
    <property type="match status" value="1"/>
</dbReference>
<reference evidence="2 3" key="1">
    <citation type="submission" date="2018-01" db="EMBL/GenBank/DDBJ databases">
        <title>Whole genome sequencing of Histamine producing bacteria.</title>
        <authorList>
            <person name="Butler K."/>
        </authorList>
    </citation>
    <scope>NUCLEOTIDE SEQUENCE [LARGE SCALE GENOMIC DNA]</scope>
    <source>
        <strain evidence="2 3">FS-7.2</strain>
    </source>
</reference>
<dbReference type="GO" id="GO:0005737">
    <property type="term" value="C:cytoplasm"/>
    <property type="evidence" value="ECO:0007669"/>
    <property type="project" value="TreeGrafter"/>
</dbReference>
<dbReference type="InterPro" id="IPR004843">
    <property type="entry name" value="Calcineurin-like_PHP"/>
</dbReference>
<dbReference type="GO" id="GO:0016791">
    <property type="term" value="F:phosphatase activity"/>
    <property type="evidence" value="ECO:0007669"/>
    <property type="project" value="TreeGrafter"/>
</dbReference>
<protein>
    <submittedName>
        <fullName evidence="2">Serine/threonine-protein phosphatase</fullName>
    </submittedName>
</protein>
<dbReference type="AlphaFoldDB" id="A0A2T3KLR9"/>
<dbReference type="PANTHER" id="PTHR42850">
    <property type="entry name" value="METALLOPHOSPHOESTERASE"/>
    <property type="match status" value="1"/>
</dbReference>
<dbReference type="InterPro" id="IPR029052">
    <property type="entry name" value="Metallo-depent_PP-like"/>
</dbReference>
<dbReference type="PANTHER" id="PTHR42850:SF10">
    <property type="entry name" value="SERINE_THREONINE-PROTEIN PHOSPHATASE 1"/>
    <property type="match status" value="1"/>
</dbReference>
<proteinExistence type="predicted"/>
<dbReference type="Proteomes" id="UP000241426">
    <property type="component" value="Unassembled WGS sequence"/>
</dbReference>
<feature type="domain" description="Calcineurin-like phosphoesterase" evidence="1">
    <location>
        <begin position="19"/>
        <end position="137"/>
    </location>
</feature>
<evidence type="ECO:0000313" key="3">
    <source>
        <dbReference type="Proteomes" id="UP000241426"/>
    </source>
</evidence>
<dbReference type="SUPFAM" id="SSF56300">
    <property type="entry name" value="Metallo-dependent phosphatases"/>
    <property type="match status" value="1"/>
</dbReference>
<organism evidence="2 3">
    <name type="scientific">Photobacterium kishitanii</name>
    <dbReference type="NCBI Taxonomy" id="318456"/>
    <lineage>
        <taxon>Bacteria</taxon>
        <taxon>Pseudomonadati</taxon>
        <taxon>Pseudomonadota</taxon>
        <taxon>Gammaproteobacteria</taxon>
        <taxon>Vibrionales</taxon>
        <taxon>Vibrionaceae</taxon>
        <taxon>Photobacterium</taxon>
    </lineage>
</organism>